<dbReference type="SUPFAM" id="SSF50443">
    <property type="entry name" value="FucI/AraA C-terminal domain-like"/>
    <property type="match status" value="1"/>
</dbReference>
<sequence length="470" mass="51152">MKAGLFGIGLATYWHQFDGLKARLEGYQMEIAQQLSAQGATIVDAGLVDTIEKAREAGDVFKKEDVAVIFLYVSTYALSATVLPVVQKAGVPVVILNLQPTNAIDYEWFNSLGDRGLMTGEWLANCQACAVPEIANVFNRCGIAFHQITGTLYDAEAWREVEEWIAAARVATAMSRNRLGVLGHYYNGMLDIYTDLTLQAATFGGHLQQLEMCELALFRKQVTEEEIQHKISQIYEEFEVLDECPAAEIQRAAHTAVALDKLVAHHQLGSLCYYYEGTADNEYEDLISSVIAGNSILTAHQVPVAGEYEVKNVQAMKIMDLFGAGGSFTEYYGLDFNDGIILMGHDGPGHLAIAEGKPLLKPLGVYHGKPGKGLSVEMKVKHGDVTLLSVVETGDGQLKLLVAEGASVPGPILQIGNTNSRYRFPLDVKSFVNNWNREGPAHHCAIGVGHLASRLEKLGAILGIAVVKVC</sequence>
<feature type="domain" description="L-arabinose isomerase C-terminal" evidence="6">
    <location>
        <begin position="326"/>
        <end position="464"/>
    </location>
</feature>
<reference evidence="7 8" key="1">
    <citation type="submission" date="2024-06" db="EMBL/GenBank/DDBJ databases">
        <title>Chitinophaga defluvii sp. nov., isolated from municipal sewage.</title>
        <authorList>
            <person name="Zhang L."/>
        </authorList>
    </citation>
    <scope>NUCLEOTIDE SEQUENCE [LARGE SCALE GENOMIC DNA]</scope>
    <source>
        <strain evidence="7 8">H8</strain>
    </source>
</reference>
<organism evidence="7 8">
    <name type="scientific">Chitinophaga defluvii</name>
    <dbReference type="NCBI Taxonomy" id="3163343"/>
    <lineage>
        <taxon>Bacteria</taxon>
        <taxon>Pseudomonadati</taxon>
        <taxon>Bacteroidota</taxon>
        <taxon>Chitinophagia</taxon>
        <taxon>Chitinophagales</taxon>
        <taxon>Chitinophagaceae</taxon>
        <taxon>Chitinophaga</taxon>
    </lineage>
</organism>
<protein>
    <submittedName>
        <fullName evidence="7">Arabinose isomerase</fullName>
    </submittedName>
</protein>
<accession>A0ABV2TEF6</accession>
<evidence type="ECO:0000256" key="5">
    <source>
        <dbReference type="ARBA" id="ARBA00023277"/>
    </source>
</evidence>
<gene>
    <name evidence="7" type="ORF">ABR189_28625</name>
</gene>
<evidence type="ECO:0000256" key="2">
    <source>
        <dbReference type="ARBA" id="ARBA00022935"/>
    </source>
</evidence>
<dbReference type="Proteomes" id="UP001549749">
    <property type="component" value="Unassembled WGS sequence"/>
</dbReference>
<keyword evidence="2" id="KW-0054">Arabinose catabolism</keyword>
<dbReference type="InterPro" id="IPR009015">
    <property type="entry name" value="Fucose_isomerase_N/cen_sf"/>
</dbReference>
<dbReference type="SUPFAM" id="SSF53743">
    <property type="entry name" value="FucI/AraA N-terminal and middle domains"/>
    <property type="match status" value="1"/>
</dbReference>
<evidence type="ECO:0000313" key="8">
    <source>
        <dbReference type="Proteomes" id="UP001549749"/>
    </source>
</evidence>
<keyword evidence="4 7" id="KW-0413">Isomerase</keyword>
<proteinExistence type="predicted"/>
<evidence type="ECO:0000313" key="7">
    <source>
        <dbReference type="EMBL" id="MET7001381.1"/>
    </source>
</evidence>
<name>A0ABV2TEF6_9BACT</name>
<dbReference type="CDD" id="cd00578">
    <property type="entry name" value="L-fuc_L-ara-isomerases"/>
    <property type="match status" value="1"/>
</dbReference>
<keyword evidence="1" id="KW-0479">Metal-binding</keyword>
<dbReference type="InterPro" id="IPR038583">
    <property type="entry name" value="AraA_N_sf"/>
</dbReference>
<dbReference type="InterPro" id="IPR003762">
    <property type="entry name" value="Lara_isomerase"/>
</dbReference>
<keyword evidence="5" id="KW-0119">Carbohydrate metabolism</keyword>
<keyword evidence="3" id="KW-0464">Manganese</keyword>
<evidence type="ECO:0000259" key="6">
    <source>
        <dbReference type="Pfam" id="PF11762"/>
    </source>
</evidence>
<evidence type="ECO:0000256" key="1">
    <source>
        <dbReference type="ARBA" id="ARBA00022723"/>
    </source>
</evidence>
<evidence type="ECO:0000256" key="3">
    <source>
        <dbReference type="ARBA" id="ARBA00023211"/>
    </source>
</evidence>
<dbReference type="InterPro" id="IPR024664">
    <property type="entry name" value="Ara_Isoase_C"/>
</dbReference>
<dbReference type="RefSeq" id="WP_354663950.1">
    <property type="nucleotide sequence ID" value="NZ_JBEXAC010000003.1"/>
</dbReference>
<dbReference type="Pfam" id="PF11762">
    <property type="entry name" value="Arabinose_Iso_C"/>
    <property type="match status" value="1"/>
</dbReference>
<dbReference type="InterPro" id="IPR004216">
    <property type="entry name" value="Fuc/Ara_isomerase_C"/>
</dbReference>
<evidence type="ECO:0000256" key="4">
    <source>
        <dbReference type="ARBA" id="ARBA00023235"/>
    </source>
</evidence>
<dbReference type="Gene3D" id="3.40.50.10940">
    <property type="match status" value="1"/>
</dbReference>
<dbReference type="GO" id="GO:0016853">
    <property type="term" value="F:isomerase activity"/>
    <property type="evidence" value="ECO:0007669"/>
    <property type="project" value="UniProtKB-KW"/>
</dbReference>
<keyword evidence="8" id="KW-1185">Reference proteome</keyword>
<comment type="caution">
    <text evidence="7">The sequence shown here is derived from an EMBL/GenBank/DDBJ whole genome shotgun (WGS) entry which is preliminary data.</text>
</comment>
<dbReference type="PANTHER" id="PTHR38464">
    <property type="entry name" value="L-ARABINOSE ISOMERASE"/>
    <property type="match status" value="1"/>
</dbReference>
<dbReference type="EMBL" id="JBEXAC010000003">
    <property type="protein sequence ID" value="MET7001381.1"/>
    <property type="molecule type" value="Genomic_DNA"/>
</dbReference>
<dbReference type="PANTHER" id="PTHR38464:SF1">
    <property type="entry name" value="L-ARABINOSE ISOMERASE"/>
    <property type="match status" value="1"/>
</dbReference>